<name>C4WX04_ACYPI</name>
<protein>
    <submittedName>
        <fullName evidence="1">ACYPI004865 protein</fullName>
    </submittedName>
</protein>
<organism evidence="1">
    <name type="scientific">Acyrthosiphon pisum</name>
    <name type="common">Pea aphid</name>
    <dbReference type="NCBI Taxonomy" id="7029"/>
    <lineage>
        <taxon>Eukaryota</taxon>
        <taxon>Metazoa</taxon>
        <taxon>Ecdysozoa</taxon>
        <taxon>Arthropoda</taxon>
        <taxon>Hexapoda</taxon>
        <taxon>Insecta</taxon>
        <taxon>Pterygota</taxon>
        <taxon>Neoptera</taxon>
        <taxon>Paraneoptera</taxon>
        <taxon>Hemiptera</taxon>
        <taxon>Sternorrhyncha</taxon>
        <taxon>Aphidomorpha</taxon>
        <taxon>Aphidoidea</taxon>
        <taxon>Aphididae</taxon>
        <taxon>Macrosiphini</taxon>
        <taxon>Acyrthosiphon</taxon>
    </lineage>
</organism>
<dbReference type="OrthoDB" id="20900at2759"/>
<dbReference type="EMBL" id="AK342376">
    <property type="protein sequence ID" value="BAH72424.1"/>
    <property type="molecule type" value="mRNA"/>
</dbReference>
<sequence>MNSLVASLKADEAVNWFQKRLNNAVNYGLSSEECNMFDIFITSTLADVDIKKQIINIVLPTFFDNLISRKVNKSTIDAQATLIRLFIKYYGGTCNQFKNALDKFTTKALSECFNEDNIVFKVTKYLALYPQCGGRGQQGIHHAEAWTCQFNDYLYSANYFLNQLYTNVNVRNI</sequence>
<gene>
    <name evidence="1" type="primary">ACYPI004865</name>
</gene>
<proteinExistence type="evidence at transcript level"/>
<accession>C4WX04</accession>
<reference evidence="1" key="1">
    <citation type="submission" date="2009-06" db="EMBL/GenBank/DDBJ databases">
        <title>A full-length cDNA resource of the pea aphid, Acyrthosiphon pisum.</title>
        <authorList>
            <person name="Shigenobu S."/>
            <person name="Nakabachi A."/>
            <person name="Richards S."/>
        </authorList>
    </citation>
    <scope>NUCLEOTIDE SEQUENCE</scope>
    <source>
        <strain evidence="1">LSR1</strain>
        <tissue evidence="1">Whole body</tissue>
    </source>
</reference>
<dbReference type="AlphaFoldDB" id="C4WX04"/>
<evidence type="ECO:0000313" key="1">
    <source>
        <dbReference type="EMBL" id="BAH72424.1"/>
    </source>
</evidence>